<dbReference type="Pfam" id="PF00169">
    <property type="entry name" value="PH"/>
    <property type="match status" value="1"/>
</dbReference>
<feature type="domain" description="PH" evidence="2">
    <location>
        <begin position="40"/>
        <end position="156"/>
    </location>
</feature>
<dbReference type="PROSITE" id="PS50003">
    <property type="entry name" value="PH_DOMAIN"/>
    <property type="match status" value="1"/>
</dbReference>
<accession>A0AAD5XK82</accession>
<dbReference type="Gene3D" id="2.30.29.30">
    <property type="entry name" value="Pleckstrin-homology domain (PH domain)/Phosphotyrosine-binding domain (PTB)"/>
    <property type="match status" value="1"/>
</dbReference>
<sequence length="345" mass="37428">MIQSLACVDETNDNESDSMNSSLYCVSSLDDSFAVLQRALPLMSGSLLKLNTSATAITSTTTTSLSSEAWNTRFFVLTRDGKLFIFKRNPNPSSLPLTYLPVSGYSAANVSTDFILNVAGDGITPDGVVTKRTWTLKTSDPQTNQLWIDALTKTIARLSLDLDSIGSQSSLASPVASNPGEGALRFMMQSASIRQQASAAQPPIPGITPTVHRSRSHGARLNTFSAGRELRDVVVEMRKLDGNGLTPPPPRSNSQGSTELSNQVRLKQHFAMPTGAAEEVKDEILYQQELEARQEEAYARRQRRHAARNAAREAAIAERIAAAKMARLADQNPISLISSTLGMKF</sequence>
<evidence type="ECO:0000259" key="2">
    <source>
        <dbReference type="PROSITE" id="PS50003"/>
    </source>
</evidence>
<proteinExistence type="predicted"/>
<dbReference type="InterPro" id="IPR011993">
    <property type="entry name" value="PH-like_dom_sf"/>
</dbReference>
<dbReference type="CDD" id="cd00821">
    <property type="entry name" value="PH"/>
    <property type="match status" value="1"/>
</dbReference>
<evidence type="ECO:0000256" key="1">
    <source>
        <dbReference type="SAM" id="MobiDB-lite"/>
    </source>
</evidence>
<evidence type="ECO:0000313" key="3">
    <source>
        <dbReference type="EMBL" id="KAJ3139714.1"/>
    </source>
</evidence>
<feature type="region of interest" description="Disordered" evidence="1">
    <location>
        <begin position="194"/>
        <end position="217"/>
    </location>
</feature>
<gene>
    <name evidence="3" type="ORF">HK100_011331</name>
</gene>
<keyword evidence="4" id="KW-1185">Reference proteome</keyword>
<evidence type="ECO:0000313" key="4">
    <source>
        <dbReference type="Proteomes" id="UP001211907"/>
    </source>
</evidence>
<feature type="compositionally biased region" description="Polar residues" evidence="1">
    <location>
        <begin position="252"/>
        <end position="261"/>
    </location>
</feature>
<dbReference type="SMART" id="SM00233">
    <property type="entry name" value="PH"/>
    <property type="match status" value="1"/>
</dbReference>
<organism evidence="3 4">
    <name type="scientific">Physocladia obscura</name>
    <dbReference type="NCBI Taxonomy" id="109957"/>
    <lineage>
        <taxon>Eukaryota</taxon>
        <taxon>Fungi</taxon>
        <taxon>Fungi incertae sedis</taxon>
        <taxon>Chytridiomycota</taxon>
        <taxon>Chytridiomycota incertae sedis</taxon>
        <taxon>Chytridiomycetes</taxon>
        <taxon>Chytridiales</taxon>
        <taxon>Chytriomycetaceae</taxon>
        <taxon>Physocladia</taxon>
    </lineage>
</organism>
<dbReference type="AlphaFoldDB" id="A0AAD5XK82"/>
<dbReference type="EMBL" id="JADGJH010000069">
    <property type="protein sequence ID" value="KAJ3139714.1"/>
    <property type="molecule type" value="Genomic_DNA"/>
</dbReference>
<name>A0AAD5XK82_9FUNG</name>
<feature type="region of interest" description="Disordered" evidence="1">
    <location>
        <begin position="240"/>
        <end position="261"/>
    </location>
</feature>
<dbReference type="SUPFAM" id="SSF50729">
    <property type="entry name" value="PH domain-like"/>
    <property type="match status" value="1"/>
</dbReference>
<dbReference type="Proteomes" id="UP001211907">
    <property type="component" value="Unassembled WGS sequence"/>
</dbReference>
<protein>
    <recommendedName>
        <fullName evidence="2">PH domain-containing protein</fullName>
    </recommendedName>
</protein>
<comment type="caution">
    <text evidence="3">The sequence shown here is derived from an EMBL/GenBank/DDBJ whole genome shotgun (WGS) entry which is preliminary data.</text>
</comment>
<dbReference type="InterPro" id="IPR001849">
    <property type="entry name" value="PH_domain"/>
</dbReference>
<reference evidence="3" key="1">
    <citation type="submission" date="2020-05" db="EMBL/GenBank/DDBJ databases">
        <title>Phylogenomic resolution of chytrid fungi.</title>
        <authorList>
            <person name="Stajich J.E."/>
            <person name="Amses K."/>
            <person name="Simmons R."/>
            <person name="Seto K."/>
            <person name="Myers J."/>
            <person name="Bonds A."/>
            <person name="Quandt C.A."/>
            <person name="Barry K."/>
            <person name="Liu P."/>
            <person name="Grigoriev I."/>
            <person name="Longcore J.E."/>
            <person name="James T.Y."/>
        </authorList>
    </citation>
    <scope>NUCLEOTIDE SEQUENCE</scope>
    <source>
        <strain evidence="3">JEL0513</strain>
    </source>
</reference>